<keyword evidence="1" id="KW-0812">Transmembrane</keyword>
<dbReference type="AlphaFoldDB" id="A0A1E7ZGX5"/>
<keyword evidence="1" id="KW-0472">Membrane</keyword>
<name>A0A1E7ZGX5_9ALTE</name>
<keyword evidence="1" id="KW-1133">Transmembrane helix</keyword>
<sequence>MNLKCCFKIKKWKCSGSVSFLDLFGLAILLSFYLVAISVVSLIIGSLFYSIFLSAFEAGKLRFFLEFGVEIAVFLWFLLKSLGKFLYACSFLINYKLTVEQTCSVCGDKSTLLDIPKNSDPF</sequence>
<comment type="caution">
    <text evidence="2">The sequence shown here is derived from an EMBL/GenBank/DDBJ whole genome shotgun (WGS) entry which is preliminary data.</text>
</comment>
<evidence type="ECO:0000313" key="3">
    <source>
        <dbReference type="Proteomes" id="UP000175691"/>
    </source>
</evidence>
<gene>
    <name evidence="2" type="ORF">BFC18_00065</name>
</gene>
<protein>
    <submittedName>
        <fullName evidence="2">Uncharacterized protein</fullName>
    </submittedName>
</protein>
<proteinExistence type="predicted"/>
<dbReference type="Proteomes" id="UP000175691">
    <property type="component" value="Unassembled WGS sequence"/>
</dbReference>
<evidence type="ECO:0000313" key="2">
    <source>
        <dbReference type="EMBL" id="OFC72757.1"/>
    </source>
</evidence>
<keyword evidence="3" id="KW-1185">Reference proteome</keyword>
<feature type="transmembrane region" description="Helical" evidence="1">
    <location>
        <begin position="20"/>
        <end position="49"/>
    </location>
</feature>
<accession>A0A1E7ZGX5</accession>
<evidence type="ECO:0000256" key="1">
    <source>
        <dbReference type="SAM" id="Phobius"/>
    </source>
</evidence>
<organism evidence="2 3">
    <name type="scientific">Alteromonas confluentis</name>
    <dbReference type="NCBI Taxonomy" id="1656094"/>
    <lineage>
        <taxon>Bacteria</taxon>
        <taxon>Pseudomonadati</taxon>
        <taxon>Pseudomonadota</taxon>
        <taxon>Gammaproteobacteria</taxon>
        <taxon>Alteromonadales</taxon>
        <taxon>Alteromonadaceae</taxon>
        <taxon>Alteromonas/Salinimonas group</taxon>
        <taxon>Alteromonas</taxon>
    </lineage>
</organism>
<reference evidence="2 3" key="1">
    <citation type="submission" date="2016-08" db="EMBL/GenBank/DDBJ databases">
        <authorList>
            <person name="Seilhamer J.J."/>
        </authorList>
    </citation>
    <scope>NUCLEOTIDE SEQUENCE [LARGE SCALE GENOMIC DNA]</scope>
    <source>
        <strain evidence="2 3">KCTC 42603</strain>
    </source>
</reference>
<dbReference type="EMBL" id="MDHN01000001">
    <property type="protein sequence ID" value="OFC72757.1"/>
    <property type="molecule type" value="Genomic_DNA"/>
</dbReference>